<dbReference type="Proteomes" id="UP000663829">
    <property type="component" value="Unassembled WGS sequence"/>
</dbReference>
<evidence type="ECO:0000313" key="4">
    <source>
        <dbReference type="EMBL" id="CAF4528663.1"/>
    </source>
</evidence>
<comment type="caution">
    <text evidence="2">The sequence shown here is derived from an EMBL/GenBank/DDBJ whole genome shotgun (WGS) entry which is preliminary data.</text>
</comment>
<evidence type="ECO:0000313" key="3">
    <source>
        <dbReference type="EMBL" id="CAF4379368.1"/>
    </source>
</evidence>
<proteinExistence type="predicted"/>
<evidence type="ECO:0000313" key="1">
    <source>
        <dbReference type="EMBL" id="CAF1580312.1"/>
    </source>
</evidence>
<keyword evidence="5" id="KW-1185">Reference proteome</keyword>
<accession>A0A816D3B6</accession>
<reference evidence="2" key="1">
    <citation type="submission" date="2021-02" db="EMBL/GenBank/DDBJ databases">
        <authorList>
            <person name="Nowell W R."/>
        </authorList>
    </citation>
    <scope>NUCLEOTIDE SEQUENCE</scope>
</reference>
<dbReference type="EMBL" id="CAJOBC010111227">
    <property type="protein sequence ID" value="CAF4528663.1"/>
    <property type="molecule type" value="Genomic_DNA"/>
</dbReference>
<dbReference type="AlphaFoldDB" id="A0A816D3B6"/>
<dbReference type="EMBL" id="CAJNOQ010043426">
    <property type="protein sequence ID" value="CAF1630369.1"/>
    <property type="molecule type" value="Genomic_DNA"/>
</dbReference>
<sequence length="225" mass="27080">MKIKINLDDLLLNKDKCENTIYLLYKNMNLRTNINFLNDIDTVEKLDVNDFIQNVKNLYEKLRLQKCININQNKNEIPRKKIDLNESDYNKKICVIYLISRQINDIDEMQIKNGYKIIVLKNNENKFTIYFRDIIKFEIRNHLLIKQNLIDILKNRKFDDEGMLSKENEQSIYKDIYKEIASDNGFIKYSTEQIESFVKLKELVNEKLNLLENNLEFNSYQYIIN</sequence>
<evidence type="ECO:0000313" key="5">
    <source>
        <dbReference type="Proteomes" id="UP000663829"/>
    </source>
</evidence>
<dbReference type="Proteomes" id="UP000682733">
    <property type="component" value="Unassembled WGS sequence"/>
</dbReference>
<dbReference type="Proteomes" id="UP000677228">
    <property type="component" value="Unassembled WGS sequence"/>
</dbReference>
<protein>
    <submittedName>
        <fullName evidence="2">Uncharacterized protein</fullName>
    </submittedName>
</protein>
<dbReference type="Proteomes" id="UP000681722">
    <property type="component" value="Unassembled WGS sequence"/>
</dbReference>
<name>A0A816D3B6_9BILA</name>
<organism evidence="2 5">
    <name type="scientific">Didymodactylos carnosus</name>
    <dbReference type="NCBI Taxonomy" id="1234261"/>
    <lineage>
        <taxon>Eukaryota</taxon>
        <taxon>Metazoa</taxon>
        <taxon>Spiralia</taxon>
        <taxon>Gnathifera</taxon>
        <taxon>Rotifera</taxon>
        <taxon>Eurotatoria</taxon>
        <taxon>Bdelloidea</taxon>
        <taxon>Philodinida</taxon>
        <taxon>Philodinidae</taxon>
        <taxon>Didymodactylos</taxon>
    </lineage>
</organism>
<evidence type="ECO:0000313" key="2">
    <source>
        <dbReference type="EMBL" id="CAF1630369.1"/>
    </source>
</evidence>
<gene>
    <name evidence="2" type="ORF">GPM918_LOCUS44310</name>
    <name evidence="1" type="ORF">OVA965_LOCUS40923</name>
    <name evidence="4" type="ORF">SRO942_LOCUS46098</name>
    <name evidence="3" type="ORF">TMI583_LOCUS42458</name>
</gene>
<dbReference type="EMBL" id="CAJNOK010045738">
    <property type="protein sequence ID" value="CAF1580312.1"/>
    <property type="molecule type" value="Genomic_DNA"/>
</dbReference>
<dbReference type="EMBL" id="CAJOBA010068804">
    <property type="protein sequence ID" value="CAF4379368.1"/>
    <property type="molecule type" value="Genomic_DNA"/>
</dbReference>